<dbReference type="PANTHER" id="PTHR34580">
    <property type="match status" value="1"/>
</dbReference>
<organism evidence="4 5">
    <name type="scientific">Thermogemmatispora tikiterensis</name>
    <dbReference type="NCBI Taxonomy" id="1825093"/>
    <lineage>
        <taxon>Bacteria</taxon>
        <taxon>Bacillati</taxon>
        <taxon>Chloroflexota</taxon>
        <taxon>Ktedonobacteria</taxon>
        <taxon>Thermogemmatisporales</taxon>
        <taxon>Thermogemmatisporaceae</taxon>
        <taxon>Thermogemmatispora</taxon>
    </lineage>
</organism>
<dbReference type="InterPro" id="IPR026881">
    <property type="entry name" value="WYL_dom"/>
</dbReference>
<dbReference type="SUPFAM" id="SSF46785">
    <property type="entry name" value="Winged helix' DNA-binding domain"/>
    <property type="match status" value="1"/>
</dbReference>
<gene>
    <name evidence="4" type="ORF">A4R35_20305</name>
</gene>
<evidence type="ECO:0000256" key="1">
    <source>
        <dbReference type="ARBA" id="ARBA00023015"/>
    </source>
</evidence>
<dbReference type="InterPro" id="IPR036390">
    <property type="entry name" value="WH_DNA-bd_sf"/>
</dbReference>
<dbReference type="PROSITE" id="PS52050">
    <property type="entry name" value="WYL"/>
    <property type="match status" value="1"/>
</dbReference>
<dbReference type="Gene3D" id="1.10.10.10">
    <property type="entry name" value="Winged helix-like DNA-binding domain superfamily/Winged helix DNA-binding domain"/>
    <property type="match status" value="1"/>
</dbReference>
<dbReference type="Proteomes" id="UP000248706">
    <property type="component" value="Unassembled WGS sequence"/>
</dbReference>
<keyword evidence="2" id="KW-0804">Transcription</keyword>
<keyword evidence="5" id="KW-1185">Reference proteome</keyword>
<dbReference type="PANTHER" id="PTHR34580:SF3">
    <property type="entry name" value="PROTEIN PAFB"/>
    <property type="match status" value="1"/>
</dbReference>
<comment type="caution">
    <text evidence="4">The sequence shown here is derived from an EMBL/GenBank/DDBJ whole genome shotgun (WGS) entry which is preliminary data.</text>
</comment>
<dbReference type="AlphaFoldDB" id="A0A328VNZ6"/>
<sequence>MYFPTTRVLTVLELLQARGRMSGAELAARLEVSPRTVRRYITMLQDLGIPVEAEHGRYGAYFLRPGFRLPPLIFSDEEALALTLGLLLTRRLNLIGDQSAVEGALAKIERVLPGPLRERLQAVQETLLFDLPQASQRPAAGVLLTVSRCTQQSQRLWLRYRSWGGAESEREVDPYGLAYCFGSWYLAGYCHLRQALRVFRLDRILLAEELPATFARPVDFDCLGAIQRAIALTPAPWQIEVVLELPLSEVQQRLPPALAVLEPLPENEQTTLLRCSTHNLDWAAHVLVGLDCRLRVRHPPELSTALQALARRISEQVAWPERDP</sequence>
<dbReference type="InterPro" id="IPR001034">
    <property type="entry name" value="DeoR_HTH"/>
</dbReference>
<reference evidence="4 5" key="1">
    <citation type="submission" date="2016-08" db="EMBL/GenBank/DDBJ databases">
        <title>Analysis of Carbohydrate Active Enzymes in Thermogemmatispora T81 Reveals Carbohydrate Degradation Ability.</title>
        <authorList>
            <person name="Tomazini A."/>
            <person name="Lal S."/>
            <person name="Stott M."/>
            <person name="Henrissat B."/>
            <person name="Polikarpov I."/>
            <person name="Sparling R."/>
            <person name="Levin D.B."/>
        </authorList>
    </citation>
    <scope>NUCLEOTIDE SEQUENCE [LARGE SCALE GENOMIC DNA]</scope>
    <source>
        <strain evidence="4 5">T81</strain>
    </source>
</reference>
<dbReference type="PROSITE" id="PS51000">
    <property type="entry name" value="HTH_DEOR_2"/>
    <property type="match status" value="1"/>
</dbReference>
<dbReference type="SMART" id="SM00420">
    <property type="entry name" value="HTH_DEOR"/>
    <property type="match status" value="1"/>
</dbReference>
<name>A0A328VNZ6_9CHLR</name>
<dbReference type="InterPro" id="IPR051534">
    <property type="entry name" value="CBASS_pafABC_assoc_protein"/>
</dbReference>
<dbReference type="PIRSF" id="PIRSF016838">
    <property type="entry name" value="PafC"/>
    <property type="match status" value="1"/>
</dbReference>
<dbReference type="RefSeq" id="WP_112432684.1">
    <property type="nucleotide sequence ID" value="NZ_MCIF01000002.1"/>
</dbReference>
<proteinExistence type="predicted"/>
<dbReference type="Pfam" id="PF08279">
    <property type="entry name" value="HTH_11"/>
    <property type="match status" value="1"/>
</dbReference>
<dbReference type="InterPro" id="IPR028349">
    <property type="entry name" value="PafC-like"/>
</dbReference>
<evidence type="ECO:0000259" key="3">
    <source>
        <dbReference type="PROSITE" id="PS51000"/>
    </source>
</evidence>
<feature type="domain" description="HTH deoR-type" evidence="3">
    <location>
        <begin position="4"/>
        <end position="59"/>
    </location>
</feature>
<dbReference type="Pfam" id="PF13280">
    <property type="entry name" value="WYL"/>
    <property type="match status" value="1"/>
</dbReference>
<evidence type="ECO:0000256" key="2">
    <source>
        <dbReference type="ARBA" id="ARBA00023163"/>
    </source>
</evidence>
<protein>
    <submittedName>
        <fullName evidence="4">Transcriptional regulator</fullName>
    </submittedName>
</protein>
<dbReference type="EMBL" id="MCIF01000002">
    <property type="protein sequence ID" value="RAQ97892.1"/>
    <property type="molecule type" value="Genomic_DNA"/>
</dbReference>
<dbReference type="InterPro" id="IPR036388">
    <property type="entry name" value="WH-like_DNA-bd_sf"/>
</dbReference>
<keyword evidence="1" id="KW-0805">Transcription regulation</keyword>
<dbReference type="GO" id="GO:0003700">
    <property type="term" value="F:DNA-binding transcription factor activity"/>
    <property type="evidence" value="ECO:0007669"/>
    <property type="project" value="InterPro"/>
</dbReference>
<accession>A0A328VNZ6</accession>
<evidence type="ECO:0000313" key="4">
    <source>
        <dbReference type="EMBL" id="RAQ97892.1"/>
    </source>
</evidence>
<dbReference type="OrthoDB" id="9767131at2"/>
<dbReference type="InterPro" id="IPR013196">
    <property type="entry name" value="HTH_11"/>
</dbReference>
<evidence type="ECO:0000313" key="5">
    <source>
        <dbReference type="Proteomes" id="UP000248706"/>
    </source>
</evidence>